<gene>
    <name evidence="3" type="ORF">Fcan01_09515</name>
</gene>
<reference evidence="3 4" key="1">
    <citation type="submission" date="2015-12" db="EMBL/GenBank/DDBJ databases">
        <title>The genome of Folsomia candida.</title>
        <authorList>
            <person name="Faddeeva A."/>
            <person name="Derks M.F."/>
            <person name="Anvar Y."/>
            <person name="Smit S."/>
            <person name="Van Straalen N."/>
            <person name="Roelofs D."/>
        </authorList>
    </citation>
    <scope>NUCLEOTIDE SEQUENCE [LARGE SCALE GENOMIC DNA]</scope>
    <source>
        <strain evidence="3 4">VU population</strain>
        <tissue evidence="3">Whole body</tissue>
    </source>
</reference>
<feature type="transmembrane region" description="Helical" evidence="2">
    <location>
        <begin position="51"/>
        <end position="74"/>
    </location>
</feature>
<comment type="caution">
    <text evidence="3">The sequence shown here is derived from an EMBL/GenBank/DDBJ whole genome shotgun (WGS) entry which is preliminary data.</text>
</comment>
<accession>A0A226EF72</accession>
<evidence type="ECO:0000256" key="2">
    <source>
        <dbReference type="SAM" id="Phobius"/>
    </source>
</evidence>
<keyword evidence="4" id="KW-1185">Reference proteome</keyword>
<dbReference type="EMBL" id="LNIX01000004">
    <property type="protein sequence ID" value="OXA55898.1"/>
    <property type="molecule type" value="Genomic_DNA"/>
</dbReference>
<dbReference type="Proteomes" id="UP000198287">
    <property type="component" value="Unassembled WGS sequence"/>
</dbReference>
<sequence>MCWYCCISLRGAVYFGTSVHIFVGLVLLVRWIVVSYIAAFVTGKIFEETSLLILTVLSGVYLIVFITLGCFIFAGTEKQSVSILKWSSTGFTVLQVLLFTLVLVLYIIAPEGWSFLPFLEPDTPTMQILAIVMYFCCLIATLNYVLVLILYTRKLWSVKRAGTSSSGCRGGVGRSSSLTNMQISHPIPHHQTALVPVTATNSTLNTTTGSSSSNTPSYYPSRIQRGNNGRNSGPMLHNHNHHHHHQGPESPGIYESLDAATVSAPAHFYPANFYAGYNGARVNSTPQPEGIYNGSASIRSSSGGSGIYYHNRPYPYPHQRYRDPVIPSTTAASIASNSTLREESETPGQDWMGAYGHRLQVFQRGQQERNSATMEPLLQRQQQTTNY</sequence>
<keyword evidence="2" id="KW-1133">Transmembrane helix</keyword>
<evidence type="ECO:0000256" key="1">
    <source>
        <dbReference type="SAM" id="MobiDB-lite"/>
    </source>
</evidence>
<feature type="region of interest" description="Disordered" evidence="1">
    <location>
        <begin position="202"/>
        <end position="252"/>
    </location>
</feature>
<dbReference type="OrthoDB" id="10619785at2759"/>
<name>A0A226EF72_FOLCA</name>
<feature type="transmembrane region" description="Helical" evidence="2">
    <location>
        <begin position="86"/>
        <end position="108"/>
    </location>
</feature>
<dbReference type="AlphaFoldDB" id="A0A226EF72"/>
<protein>
    <submittedName>
        <fullName evidence="3">Uncharacterized protein</fullName>
    </submittedName>
</protein>
<evidence type="ECO:0000313" key="3">
    <source>
        <dbReference type="EMBL" id="OXA55898.1"/>
    </source>
</evidence>
<feature type="transmembrane region" description="Helical" evidence="2">
    <location>
        <begin position="12"/>
        <end position="39"/>
    </location>
</feature>
<keyword evidence="2" id="KW-0812">Transmembrane</keyword>
<proteinExistence type="predicted"/>
<evidence type="ECO:0000313" key="4">
    <source>
        <dbReference type="Proteomes" id="UP000198287"/>
    </source>
</evidence>
<dbReference type="OMA" id="FYPANFY"/>
<feature type="region of interest" description="Disordered" evidence="1">
    <location>
        <begin position="367"/>
        <end position="387"/>
    </location>
</feature>
<feature type="transmembrane region" description="Helical" evidence="2">
    <location>
        <begin position="128"/>
        <end position="151"/>
    </location>
</feature>
<organism evidence="3 4">
    <name type="scientific">Folsomia candida</name>
    <name type="common">Springtail</name>
    <dbReference type="NCBI Taxonomy" id="158441"/>
    <lineage>
        <taxon>Eukaryota</taxon>
        <taxon>Metazoa</taxon>
        <taxon>Ecdysozoa</taxon>
        <taxon>Arthropoda</taxon>
        <taxon>Hexapoda</taxon>
        <taxon>Collembola</taxon>
        <taxon>Entomobryomorpha</taxon>
        <taxon>Isotomoidea</taxon>
        <taxon>Isotomidae</taxon>
        <taxon>Proisotominae</taxon>
        <taxon>Folsomia</taxon>
    </lineage>
</organism>
<feature type="compositionally biased region" description="Low complexity" evidence="1">
    <location>
        <begin position="202"/>
        <end position="221"/>
    </location>
</feature>
<keyword evidence="2" id="KW-0472">Membrane</keyword>